<evidence type="ECO:0000313" key="1">
    <source>
        <dbReference type="EMBL" id="MFC5807504.1"/>
    </source>
</evidence>
<dbReference type="RefSeq" id="WP_380965896.1">
    <property type="nucleotide sequence ID" value="NZ_JBHSNZ010000004.1"/>
</dbReference>
<comment type="caution">
    <text evidence="1">The sequence shown here is derived from an EMBL/GenBank/DDBJ whole genome shotgun (WGS) entry which is preliminary data.</text>
</comment>
<accession>A0ABW1B2W4</accession>
<keyword evidence="2" id="KW-1185">Reference proteome</keyword>
<proteinExistence type="predicted"/>
<reference evidence="2" key="1">
    <citation type="journal article" date="2019" name="Int. J. Syst. Evol. Microbiol.">
        <title>The Global Catalogue of Microorganisms (GCM) 10K type strain sequencing project: providing services to taxonomists for standard genome sequencing and annotation.</title>
        <authorList>
            <consortium name="The Broad Institute Genomics Platform"/>
            <consortium name="The Broad Institute Genome Sequencing Center for Infectious Disease"/>
            <person name="Wu L."/>
            <person name="Ma J."/>
        </authorList>
    </citation>
    <scope>NUCLEOTIDE SEQUENCE [LARGE SCALE GENOMIC DNA]</scope>
    <source>
        <strain evidence="2">JCM 9918</strain>
    </source>
</reference>
<evidence type="ECO:0000313" key="2">
    <source>
        <dbReference type="Proteomes" id="UP001596112"/>
    </source>
</evidence>
<gene>
    <name evidence="1" type="ORF">ACFQGO_08275</name>
</gene>
<dbReference type="Proteomes" id="UP001596112">
    <property type="component" value="Unassembled WGS sequence"/>
</dbReference>
<dbReference type="EMBL" id="JBHSNZ010000004">
    <property type="protein sequence ID" value="MFC5807504.1"/>
    <property type="molecule type" value="Genomic_DNA"/>
</dbReference>
<organism evidence="1 2">
    <name type="scientific">Streptomyces heilongjiangensis</name>
    <dbReference type="NCBI Taxonomy" id="945052"/>
    <lineage>
        <taxon>Bacteria</taxon>
        <taxon>Bacillati</taxon>
        <taxon>Actinomycetota</taxon>
        <taxon>Actinomycetes</taxon>
        <taxon>Kitasatosporales</taxon>
        <taxon>Streptomycetaceae</taxon>
        <taxon>Streptomyces</taxon>
    </lineage>
</organism>
<name>A0ABW1B2W4_9ACTN</name>
<protein>
    <submittedName>
        <fullName evidence="1">ABC-three component system middle component 6</fullName>
    </submittedName>
</protein>
<dbReference type="Pfam" id="PF20293">
    <property type="entry name" value="MC6"/>
    <property type="match status" value="1"/>
</dbReference>
<sequence length="89" mass="9920">MLTPTKGIAPDRALLAIGAQILLALDQPLTVSQTWARFKEQRARLGHHAPVSFEWFVLGLDILYALGTVELRRDLLVATRSWDAAPTLR</sequence>
<dbReference type="InterPro" id="IPR046897">
    <property type="entry name" value="ABC-3C_MC6"/>
</dbReference>